<reference evidence="1 2" key="1">
    <citation type="submission" date="2017-04" db="EMBL/GenBank/DDBJ databases">
        <authorList>
            <person name="Afonso C.L."/>
            <person name="Miller P.J."/>
            <person name="Scott M.A."/>
            <person name="Spackman E."/>
            <person name="Goraichik I."/>
            <person name="Dimitrov K.M."/>
            <person name="Suarez D.L."/>
            <person name="Swayne D.E."/>
        </authorList>
    </citation>
    <scope>NUCLEOTIDE SEQUENCE [LARGE SCALE GENOMIC DNA]</scope>
    <source>
        <strain evidence="1 2">N3/975</strain>
    </source>
</reference>
<organism evidence="1 2">
    <name type="scientific">Paenibacillus uliginis N3/975</name>
    <dbReference type="NCBI Taxonomy" id="1313296"/>
    <lineage>
        <taxon>Bacteria</taxon>
        <taxon>Bacillati</taxon>
        <taxon>Bacillota</taxon>
        <taxon>Bacilli</taxon>
        <taxon>Bacillales</taxon>
        <taxon>Paenibacillaceae</taxon>
        <taxon>Paenibacillus</taxon>
    </lineage>
</organism>
<dbReference type="AlphaFoldDB" id="A0A1X7HCR6"/>
<dbReference type="RefSeq" id="WP_244563041.1">
    <property type="nucleotide sequence ID" value="NZ_LT840184.1"/>
</dbReference>
<dbReference type="Pfam" id="PF02082">
    <property type="entry name" value="Rrf2"/>
    <property type="match status" value="1"/>
</dbReference>
<name>A0A1X7HCR6_9BACL</name>
<gene>
    <name evidence="1" type="ORF">SAMN05661091_2409</name>
</gene>
<keyword evidence="2" id="KW-1185">Reference proteome</keyword>
<accession>A0A1X7HCR6</accession>
<dbReference type="GO" id="GO:0005829">
    <property type="term" value="C:cytosol"/>
    <property type="evidence" value="ECO:0007669"/>
    <property type="project" value="TreeGrafter"/>
</dbReference>
<dbReference type="InterPro" id="IPR036388">
    <property type="entry name" value="WH-like_DNA-bd_sf"/>
</dbReference>
<dbReference type="Proteomes" id="UP000192940">
    <property type="component" value="Chromosome I"/>
</dbReference>
<dbReference type="InterPro" id="IPR036390">
    <property type="entry name" value="WH_DNA-bd_sf"/>
</dbReference>
<dbReference type="Gene3D" id="1.10.10.10">
    <property type="entry name" value="Winged helix-like DNA-binding domain superfamily/Winged helix DNA-binding domain"/>
    <property type="match status" value="1"/>
</dbReference>
<dbReference type="SUPFAM" id="SSF46785">
    <property type="entry name" value="Winged helix' DNA-binding domain"/>
    <property type="match status" value="1"/>
</dbReference>
<dbReference type="InterPro" id="IPR000944">
    <property type="entry name" value="Tscrpt_reg_Rrf2"/>
</dbReference>
<dbReference type="STRING" id="1313296.SAMN05661091_2409"/>
<dbReference type="EMBL" id="LT840184">
    <property type="protein sequence ID" value="SMF83554.1"/>
    <property type="molecule type" value="Genomic_DNA"/>
</dbReference>
<dbReference type="GO" id="GO:0003700">
    <property type="term" value="F:DNA-binding transcription factor activity"/>
    <property type="evidence" value="ECO:0007669"/>
    <property type="project" value="TreeGrafter"/>
</dbReference>
<dbReference type="PANTHER" id="PTHR33221:SF15">
    <property type="entry name" value="HTH-TYPE TRANSCRIPTIONAL REGULATOR YWGB-RELATED"/>
    <property type="match status" value="1"/>
</dbReference>
<protein>
    <submittedName>
        <fullName evidence="1">Rrf2 family protein</fullName>
    </submittedName>
</protein>
<sequence>MDKVSSSKKSVMACPSTHKTFSLALQALVVLEKHSGGKCSSGDIATHLHIDATLIRRILKALALEHIIESREGRDGGYRLVKGADNISLADIYSALQIHNTIADSMLEAARDNCLGGQMKNAFSDILSEIEESTLNVLKSYTIADIVERMM</sequence>
<dbReference type="PROSITE" id="PS51197">
    <property type="entry name" value="HTH_RRF2_2"/>
    <property type="match status" value="1"/>
</dbReference>
<evidence type="ECO:0000313" key="1">
    <source>
        <dbReference type="EMBL" id="SMF83554.1"/>
    </source>
</evidence>
<evidence type="ECO:0000313" key="2">
    <source>
        <dbReference type="Proteomes" id="UP000192940"/>
    </source>
</evidence>
<proteinExistence type="predicted"/>
<dbReference type="PANTHER" id="PTHR33221">
    <property type="entry name" value="WINGED HELIX-TURN-HELIX TRANSCRIPTIONAL REGULATOR, RRF2 FAMILY"/>
    <property type="match status" value="1"/>
</dbReference>